<proteinExistence type="predicted"/>
<dbReference type="OrthoDB" id="8281686at2"/>
<dbReference type="AlphaFoldDB" id="A0A1B2EMG3"/>
<protein>
    <submittedName>
        <fullName evidence="1">Uncharacterized protein</fullName>
    </submittedName>
</protein>
<dbReference type="EMBL" id="CP016616">
    <property type="protein sequence ID" value="ANY81147.1"/>
    <property type="molecule type" value="Genomic_DNA"/>
</dbReference>
<name>A0A1B2EMG3_9HYPH</name>
<accession>A0A1B2EMG3</accession>
<organism evidence="1">
    <name type="scientific">Microvirga ossetica</name>
    <dbReference type="NCBI Taxonomy" id="1882682"/>
    <lineage>
        <taxon>Bacteria</taxon>
        <taxon>Pseudomonadati</taxon>
        <taxon>Pseudomonadota</taxon>
        <taxon>Alphaproteobacteria</taxon>
        <taxon>Hyphomicrobiales</taxon>
        <taxon>Methylobacteriaceae</taxon>
        <taxon>Microvirga</taxon>
    </lineage>
</organism>
<gene>
    <name evidence="1" type="ORF">BB934_25410</name>
</gene>
<evidence type="ECO:0000313" key="1">
    <source>
        <dbReference type="EMBL" id="ANY81147.1"/>
    </source>
</evidence>
<reference evidence="1" key="1">
    <citation type="submission" date="2016-07" db="EMBL/GenBank/DDBJ databases">
        <title>Microvirga ossetica sp. nov. a new species of rhizobia isolated from root nodules of the legume species Vicia alpestris Steven originated from North Ossetia region in the Caucasus.</title>
        <authorList>
            <person name="Safronova V.I."/>
            <person name="Kuznetsova I.G."/>
            <person name="Sazanova A.L."/>
            <person name="Belimov A."/>
            <person name="Andronov E."/>
            <person name="Osledkin Y.S."/>
            <person name="Onishchuk O.P."/>
            <person name="Kurchak O.N."/>
            <person name="Shaposhnikov A.I."/>
            <person name="Willems A."/>
            <person name="Tikhonovich I.A."/>
        </authorList>
    </citation>
    <scope>NUCLEOTIDE SEQUENCE [LARGE SCALE GENOMIC DNA]</scope>
    <source>
        <strain evidence="1">V5/3M</strain>
    </source>
</reference>
<dbReference type="RefSeq" id="WP_099512217.1">
    <property type="nucleotide sequence ID" value="NZ_CP016616.1"/>
</dbReference>
<sequence>MEHRPLSELSTVADLKIHEEAKAPVVLSKRERLDRWIELLDKSPDRELKTLDEIEWKPEAERRALRADGSALTIAYADPVLRTAGLLSDRFGDAVDFFQISEHDAHIVLCSCHGGESMRAEEAARRVRGIRSPSLWSLYFGWFR</sequence>
<dbReference type="KEGG" id="moc:BB934_25410"/>